<feature type="transmembrane region" description="Helical" evidence="10">
    <location>
        <begin position="96"/>
        <end position="114"/>
    </location>
</feature>
<keyword evidence="6 10" id="KW-1133">Transmembrane helix</keyword>
<evidence type="ECO:0000256" key="4">
    <source>
        <dbReference type="ARBA" id="ARBA00022692"/>
    </source>
</evidence>
<evidence type="ECO:0000256" key="5">
    <source>
        <dbReference type="ARBA" id="ARBA00022737"/>
    </source>
</evidence>
<feature type="domain" description="CBS" evidence="11">
    <location>
        <begin position="279"/>
        <end position="335"/>
    </location>
</feature>
<dbReference type="Pfam" id="PF00571">
    <property type="entry name" value="CBS"/>
    <property type="match status" value="1"/>
</dbReference>
<dbReference type="SUPFAM" id="SSF56176">
    <property type="entry name" value="FAD-binding/transporter-associated domain-like"/>
    <property type="match status" value="1"/>
</dbReference>
<evidence type="ECO:0000259" key="11">
    <source>
        <dbReference type="PROSITE" id="PS51371"/>
    </source>
</evidence>
<evidence type="ECO:0000256" key="9">
    <source>
        <dbReference type="SAM" id="MobiDB-lite"/>
    </source>
</evidence>
<dbReference type="GO" id="GO:0005886">
    <property type="term" value="C:plasma membrane"/>
    <property type="evidence" value="ECO:0007669"/>
    <property type="project" value="UniProtKB-SubCell"/>
</dbReference>
<dbReference type="InterPro" id="IPR005170">
    <property type="entry name" value="Transptr-assoc_dom"/>
</dbReference>
<proteinExistence type="inferred from homology"/>
<dbReference type="PANTHER" id="PTHR22777">
    <property type="entry name" value="HEMOLYSIN-RELATED"/>
    <property type="match status" value="1"/>
</dbReference>
<dbReference type="Pfam" id="PF01595">
    <property type="entry name" value="CNNM"/>
    <property type="match status" value="1"/>
</dbReference>
<dbReference type="Gene3D" id="3.10.580.10">
    <property type="entry name" value="CBS-domain"/>
    <property type="match status" value="1"/>
</dbReference>
<evidence type="ECO:0000256" key="3">
    <source>
        <dbReference type="ARBA" id="ARBA00022475"/>
    </source>
</evidence>
<dbReference type="PANTHER" id="PTHR22777:SF32">
    <property type="entry name" value="UPF0053 INNER MEMBRANE PROTEIN YFJD"/>
    <property type="match status" value="1"/>
</dbReference>
<evidence type="ECO:0000256" key="7">
    <source>
        <dbReference type="ARBA" id="ARBA00023122"/>
    </source>
</evidence>
<evidence type="ECO:0000256" key="6">
    <source>
        <dbReference type="ARBA" id="ARBA00022989"/>
    </source>
</evidence>
<accession>A0A3B0YZM4</accession>
<dbReference type="PROSITE" id="PS51846">
    <property type="entry name" value="CNNM"/>
    <property type="match status" value="1"/>
</dbReference>
<sequence>MDIDLSVLIGTLFILVILSAFFSSSETGLMTLNRYRLRHLVKIKHPGAIRASRLLDKPDKLIGLILLGNNLVNFTASSIATLIAIKVAKIYGLNEATITSITVVLLTIIFLIFAEVAPKTLAALKPERIAFPAAYVYGPLLKIMYPLVIAVNYLAHKILKLINVSATDTTNLHLSSEELRTVVNEAGALIPRRHQRMLVSILDLEKVTVEDIMVPRNELTGLNIEDSWKEIEEVLMTSPYTKLPLFKGNMDNVLGFIHLRDVLRKSQVENFDQNNLIEIATDAYYIPEGTGLNTQLLNFQRQRTRVGLVVNEYGDIQGLVTMEDILEEIVGEFTTDPSAITKDITPQKDGSWLIDGSVHIREINRTLNLVLPTKGPKTINGLILEYMETIPDADTSLMIAGHPIDIIQTKDNSIKTIRIQAQIKTTTNKTSDINSETSENKEGYADNDQQQNTKPKKPL</sequence>
<feature type="domain" description="CNNM transmembrane" evidence="12">
    <location>
        <begin position="1"/>
        <end position="197"/>
    </location>
</feature>
<organism evidence="13">
    <name type="scientific">hydrothermal vent metagenome</name>
    <dbReference type="NCBI Taxonomy" id="652676"/>
    <lineage>
        <taxon>unclassified sequences</taxon>
        <taxon>metagenomes</taxon>
        <taxon>ecological metagenomes</taxon>
    </lineage>
</organism>
<dbReference type="Gene3D" id="3.30.465.10">
    <property type="match status" value="1"/>
</dbReference>
<evidence type="ECO:0000256" key="2">
    <source>
        <dbReference type="ARBA" id="ARBA00006337"/>
    </source>
</evidence>
<dbReference type="GO" id="GO:0050660">
    <property type="term" value="F:flavin adenine dinucleotide binding"/>
    <property type="evidence" value="ECO:0007669"/>
    <property type="project" value="InterPro"/>
</dbReference>
<evidence type="ECO:0000259" key="12">
    <source>
        <dbReference type="PROSITE" id="PS51846"/>
    </source>
</evidence>
<keyword evidence="3" id="KW-1003">Cell membrane</keyword>
<dbReference type="Pfam" id="PF03471">
    <property type="entry name" value="CorC_HlyC"/>
    <property type="match status" value="1"/>
</dbReference>
<comment type="subcellular location">
    <subcellularLocation>
        <location evidence="1">Cell membrane</location>
        <topology evidence="1">Multi-pass membrane protein</topology>
    </subcellularLocation>
</comment>
<reference evidence="13" key="1">
    <citation type="submission" date="2018-06" db="EMBL/GenBank/DDBJ databases">
        <authorList>
            <person name="Zhirakovskaya E."/>
        </authorList>
    </citation>
    <scope>NUCLEOTIDE SEQUENCE</scope>
</reference>
<evidence type="ECO:0000256" key="8">
    <source>
        <dbReference type="ARBA" id="ARBA00023136"/>
    </source>
</evidence>
<dbReference type="InterPro" id="IPR044751">
    <property type="entry name" value="Ion_transp-like_CBS"/>
</dbReference>
<dbReference type="InterPro" id="IPR046342">
    <property type="entry name" value="CBS_dom_sf"/>
</dbReference>
<dbReference type="PROSITE" id="PS51371">
    <property type="entry name" value="CBS"/>
    <property type="match status" value="1"/>
</dbReference>
<keyword evidence="5" id="KW-0677">Repeat</keyword>
<dbReference type="EMBL" id="UOFL01000238">
    <property type="protein sequence ID" value="VAW82160.1"/>
    <property type="molecule type" value="Genomic_DNA"/>
</dbReference>
<evidence type="ECO:0000313" key="13">
    <source>
        <dbReference type="EMBL" id="VAW82160.1"/>
    </source>
</evidence>
<protein>
    <submittedName>
        <fullName evidence="13">Membrane protein YfjD</fullName>
    </submittedName>
</protein>
<keyword evidence="4 10" id="KW-0812">Transmembrane</keyword>
<gene>
    <name evidence="13" type="ORF">MNBD_GAMMA12-1010</name>
</gene>
<dbReference type="CDD" id="cd04590">
    <property type="entry name" value="CBS_pair_CorC_HlyC_assoc"/>
    <property type="match status" value="1"/>
</dbReference>
<feature type="transmembrane region" description="Helical" evidence="10">
    <location>
        <begin position="7"/>
        <end position="25"/>
    </location>
</feature>
<keyword evidence="8 10" id="KW-0472">Membrane</keyword>
<dbReference type="AlphaFoldDB" id="A0A3B0YZM4"/>
<feature type="region of interest" description="Disordered" evidence="9">
    <location>
        <begin position="425"/>
        <end position="459"/>
    </location>
</feature>
<keyword evidence="7" id="KW-0129">CBS domain</keyword>
<evidence type="ECO:0000256" key="1">
    <source>
        <dbReference type="ARBA" id="ARBA00004651"/>
    </source>
</evidence>
<feature type="transmembrane region" description="Helical" evidence="10">
    <location>
        <begin position="134"/>
        <end position="155"/>
    </location>
</feature>
<feature type="transmembrane region" description="Helical" evidence="10">
    <location>
        <begin position="61"/>
        <end position="84"/>
    </location>
</feature>
<name>A0A3B0YZM4_9ZZZZ</name>
<dbReference type="InterPro" id="IPR036318">
    <property type="entry name" value="FAD-bd_PCMH-like_sf"/>
</dbReference>
<evidence type="ECO:0000256" key="10">
    <source>
        <dbReference type="SAM" id="Phobius"/>
    </source>
</evidence>
<feature type="compositionally biased region" description="Polar residues" evidence="9">
    <location>
        <begin position="425"/>
        <end position="437"/>
    </location>
</feature>
<dbReference type="InterPro" id="IPR000644">
    <property type="entry name" value="CBS_dom"/>
</dbReference>
<dbReference type="SMART" id="SM01091">
    <property type="entry name" value="CorC_HlyC"/>
    <property type="match status" value="1"/>
</dbReference>
<comment type="similarity">
    <text evidence="2">Belongs to the UPF0053 family.</text>
</comment>
<dbReference type="SUPFAM" id="SSF54631">
    <property type="entry name" value="CBS-domain pair"/>
    <property type="match status" value="1"/>
</dbReference>
<dbReference type="InterPro" id="IPR016169">
    <property type="entry name" value="FAD-bd_PCMH_sub2"/>
</dbReference>
<dbReference type="InterPro" id="IPR002550">
    <property type="entry name" value="CNNM"/>
</dbReference>